<dbReference type="Pfam" id="PF11984">
    <property type="entry name" value="DUF3485"/>
    <property type="match status" value="1"/>
</dbReference>
<gene>
    <name evidence="2" type="ORF">HS1_000364</name>
</gene>
<dbReference type="AlphaFoldDB" id="A0A7U4QIV1"/>
<keyword evidence="3" id="KW-1185">Reference proteome</keyword>
<dbReference type="InterPro" id="IPR014263">
    <property type="entry name" value="Methanolan_biosynth_EpsI"/>
</dbReference>
<dbReference type="RefSeq" id="WP_066060468.1">
    <property type="nucleotide sequence ID" value="NZ_CP013015.1"/>
</dbReference>
<dbReference type="Proteomes" id="UP000070560">
    <property type="component" value="Chromosome"/>
</dbReference>
<organism evidence="2 3">
    <name type="scientific">Desulfofervidus auxilii</name>
    <dbReference type="NCBI Taxonomy" id="1621989"/>
    <lineage>
        <taxon>Bacteria</taxon>
        <taxon>Pseudomonadati</taxon>
        <taxon>Thermodesulfobacteriota</taxon>
        <taxon>Candidatus Desulfofervidia</taxon>
        <taxon>Candidatus Desulfofervidales</taxon>
        <taxon>Candidatus Desulfofervidaceae</taxon>
        <taxon>Candidatus Desulfofervidus</taxon>
    </lineage>
</organism>
<dbReference type="NCBIfam" id="TIGR02914">
    <property type="entry name" value="EpsI_fam"/>
    <property type="match status" value="1"/>
</dbReference>
<proteinExistence type="predicted"/>
<evidence type="ECO:0000313" key="3">
    <source>
        <dbReference type="Proteomes" id="UP000070560"/>
    </source>
</evidence>
<name>A0A7U4QIV1_DESA2</name>
<reference evidence="2 3" key="1">
    <citation type="submission" date="2015-10" db="EMBL/GenBank/DDBJ databases">
        <title>Candidatus Desulfofervidus auxilii, a hydrogenotrophic sulfate-reducing bacterium involved in the thermophilic anaerobic oxidation of methane.</title>
        <authorList>
            <person name="Krukenberg V."/>
            <person name="Richter M."/>
            <person name="Wegener G."/>
        </authorList>
    </citation>
    <scope>NUCLEOTIDE SEQUENCE [LARGE SCALE GENOMIC DNA]</scope>
    <source>
        <strain evidence="2 3">HS1</strain>
    </source>
</reference>
<protein>
    <submittedName>
        <fullName evidence="2">EpsI family protein</fullName>
    </submittedName>
</protein>
<accession>A0A7U4QIV1</accession>
<dbReference type="EMBL" id="CP013015">
    <property type="protein sequence ID" value="AMM40170.1"/>
    <property type="molecule type" value="Genomic_DNA"/>
</dbReference>
<evidence type="ECO:0000259" key="1">
    <source>
        <dbReference type="Pfam" id="PF11984"/>
    </source>
</evidence>
<evidence type="ECO:0000313" key="2">
    <source>
        <dbReference type="EMBL" id="AMM40170.1"/>
    </source>
</evidence>
<feature type="domain" description="Methanolan biosynthesis EpsI" evidence="1">
    <location>
        <begin position="9"/>
        <end position="208"/>
    </location>
</feature>
<dbReference type="KEGG" id="daw:HS1_000364"/>
<sequence>MKGQSPYLATIVLILFLALRTFIPKNEVIVTQKNLDKFPLNINDYQGIDIPLTESVYKELNPDIYIYRHYLPKFNNHPSILLYIGYYGTAKGGRTGHNPHACYPSAGWAILDLKKVILFISGKKVSINQIFIQKNGERRVVLYWYQSEGNKILDTGIKQNLHRFFCRILKRRDDGAFVRVSASINGNSKEILPKVYAFTKQILTLLPHYWPQEKEI</sequence>